<proteinExistence type="predicted"/>
<comment type="caution">
    <text evidence="1">The sequence shown here is derived from an EMBL/GenBank/DDBJ whole genome shotgun (WGS) entry which is preliminary data.</text>
</comment>
<keyword evidence="2" id="KW-1185">Reference proteome</keyword>
<organism evidence="1 2">
    <name type="scientific">Protopolystoma xenopodis</name>
    <dbReference type="NCBI Taxonomy" id="117903"/>
    <lineage>
        <taxon>Eukaryota</taxon>
        <taxon>Metazoa</taxon>
        <taxon>Spiralia</taxon>
        <taxon>Lophotrochozoa</taxon>
        <taxon>Platyhelminthes</taxon>
        <taxon>Monogenea</taxon>
        <taxon>Polyopisthocotylea</taxon>
        <taxon>Polystomatidea</taxon>
        <taxon>Polystomatidae</taxon>
        <taxon>Protopolystoma</taxon>
    </lineage>
</organism>
<dbReference type="EMBL" id="CAAALY010033069">
    <property type="protein sequence ID" value="VEL17540.1"/>
    <property type="molecule type" value="Genomic_DNA"/>
</dbReference>
<evidence type="ECO:0000313" key="1">
    <source>
        <dbReference type="EMBL" id="VEL17540.1"/>
    </source>
</evidence>
<name>A0A3S5BTF0_9PLAT</name>
<dbReference type="AlphaFoldDB" id="A0A3S5BTF0"/>
<protein>
    <submittedName>
        <fullName evidence="1">Uncharacterized protein</fullName>
    </submittedName>
</protein>
<sequence length="261" mass="28611">MTYVMAFENDQETQDFCERWGFRIRSGFLFFEKQRPPQLPELAWKERRSQKIIESKRIGISLSELFNGGPLPLDSALPWPVHSSFDAQGRLIPDNLTPSSLTLSKCVSSSSQPNPPTSLFSSSANIPQSSIFGQILNLVPATSGQESITSSAHSVASGSVNYSFPLPSNTSLGSSGWSNWLFGHSQNLQAASSELSINHAGSTLTPNELSILAEDLIIAPVVSQMTQAILERIFIQDICARAIIDDLIEEMIEKNILQTPD</sequence>
<evidence type="ECO:0000313" key="2">
    <source>
        <dbReference type="Proteomes" id="UP000784294"/>
    </source>
</evidence>
<accession>A0A3S5BTF0</accession>
<gene>
    <name evidence="1" type="ORF">PXEA_LOCUS10980</name>
</gene>
<reference evidence="1" key="1">
    <citation type="submission" date="2018-11" db="EMBL/GenBank/DDBJ databases">
        <authorList>
            <consortium name="Pathogen Informatics"/>
        </authorList>
    </citation>
    <scope>NUCLEOTIDE SEQUENCE</scope>
</reference>
<dbReference type="OrthoDB" id="21502at2759"/>
<dbReference type="Gene3D" id="1.25.40.990">
    <property type="match status" value="1"/>
</dbReference>
<dbReference type="Proteomes" id="UP000784294">
    <property type="component" value="Unassembled WGS sequence"/>
</dbReference>